<name>A0A517SDI2_9PLAN</name>
<proteinExistence type="predicted"/>
<dbReference type="KEGG" id="ccos:Pan44_22070"/>
<gene>
    <name evidence="2" type="ORF">Pan44_22070</name>
</gene>
<dbReference type="RefSeq" id="WP_145030002.1">
    <property type="nucleotide sequence ID" value="NZ_CP036271.1"/>
</dbReference>
<dbReference type="AlphaFoldDB" id="A0A517SDI2"/>
<organism evidence="2 3">
    <name type="scientific">Caulifigura coniformis</name>
    <dbReference type="NCBI Taxonomy" id="2527983"/>
    <lineage>
        <taxon>Bacteria</taxon>
        <taxon>Pseudomonadati</taxon>
        <taxon>Planctomycetota</taxon>
        <taxon>Planctomycetia</taxon>
        <taxon>Planctomycetales</taxon>
        <taxon>Planctomycetaceae</taxon>
        <taxon>Caulifigura</taxon>
    </lineage>
</organism>
<reference evidence="2 3" key="1">
    <citation type="submission" date="2019-02" db="EMBL/GenBank/DDBJ databases">
        <title>Deep-cultivation of Planctomycetes and their phenomic and genomic characterization uncovers novel biology.</title>
        <authorList>
            <person name="Wiegand S."/>
            <person name="Jogler M."/>
            <person name="Boedeker C."/>
            <person name="Pinto D."/>
            <person name="Vollmers J."/>
            <person name="Rivas-Marin E."/>
            <person name="Kohn T."/>
            <person name="Peeters S.H."/>
            <person name="Heuer A."/>
            <person name="Rast P."/>
            <person name="Oberbeckmann S."/>
            <person name="Bunk B."/>
            <person name="Jeske O."/>
            <person name="Meyerdierks A."/>
            <person name="Storesund J.E."/>
            <person name="Kallscheuer N."/>
            <person name="Luecker S."/>
            <person name="Lage O.M."/>
            <person name="Pohl T."/>
            <person name="Merkel B.J."/>
            <person name="Hornburger P."/>
            <person name="Mueller R.-W."/>
            <person name="Bruemmer F."/>
            <person name="Labrenz M."/>
            <person name="Spormann A.M."/>
            <person name="Op den Camp H."/>
            <person name="Overmann J."/>
            <person name="Amann R."/>
            <person name="Jetten M.S.M."/>
            <person name="Mascher T."/>
            <person name="Medema M.H."/>
            <person name="Devos D.P."/>
            <person name="Kaster A.-K."/>
            <person name="Ovreas L."/>
            <person name="Rohde M."/>
            <person name="Galperin M.Y."/>
            <person name="Jogler C."/>
        </authorList>
    </citation>
    <scope>NUCLEOTIDE SEQUENCE [LARGE SCALE GENOMIC DNA]</scope>
    <source>
        <strain evidence="2 3">Pan44</strain>
    </source>
</reference>
<keyword evidence="3" id="KW-1185">Reference proteome</keyword>
<accession>A0A517SDI2</accession>
<evidence type="ECO:0000313" key="3">
    <source>
        <dbReference type="Proteomes" id="UP000315700"/>
    </source>
</evidence>
<sequence>MKETESKTRLTALVAILTAILVVLAGLNVIRMQRTSAATSDAAFKVFWLNLNKQLEARETTGEFPASLEELCAPLDELSAERLKRIDYRREGTGCRVSTTLLGEKVEKVYGPRQPESPSEPQVKDN</sequence>
<dbReference type="Proteomes" id="UP000315700">
    <property type="component" value="Chromosome"/>
</dbReference>
<protein>
    <submittedName>
        <fullName evidence="2">Uncharacterized protein</fullName>
    </submittedName>
</protein>
<evidence type="ECO:0000256" key="1">
    <source>
        <dbReference type="SAM" id="MobiDB-lite"/>
    </source>
</evidence>
<evidence type="ECO:0000313" key="2">
    <source>
        <dbReference type="EMBL" id="QDT54180.1"/>
    </source>
</evidence>
<feature type="region of interest" description="Disordered" evidence="1">
    <location>
        <begin position="107"/>
        <end position="126"/>
    </location>
</feature>
<dbReference type="InParanoid" id="A0A517SDI2"/>
<dbReference type="EMBL" id="CP036271">
    <property type="protein sequence ID" value="QDT54180.1"/>
    <property type="molecule type" value="Genomic_DNA"/>
</dbReference>